<keyword evidence="3" id="KW-1185">Reference proteome</keyword>
<dbReference type="InterPro" id="IPR009305">
    <property type="entry name" value="Mpo1-like"/>
</dbReference>
<proteinExistence type="predicted"/>
<evidence type="ECO:0000313" key="2">
    <source>
        <dbReference type="EMBL" id="GAA4107249.1"/>
    </source>
</evidence>
<gene>
    <name evidence="2" type="ORF">GCM10022393_02400</name>
</gene>
<dbReference type="PANTHER" id="PTHR28026">
    <property type="entry name" value="DUF962 DOMAIN PROTEIN (AFU_ORTHOLOGUE AFUA_8G05310)"/>
    <property type="match status" value="1"/>
</dbReference>
<name>A0ABP7X8I4_9FLAO</name>
<keyword evidence="1" id="KW-0812">Transmembrane</keyword>
<dbReference type="Pfam" id="PF06127">
    <property type="entry name" value="Mpo1-like"/>
    <property type="match status" value="1"/>
</dbReference>
<accession>A0ABP7X8I4</accession>
<feature type="transmembrane region" description="Helical" evidence="1">
    <location>
        <begin position="21"/>
        <end position="51"/>
    </location>
</feature>
<feature type="transmembrane region" description="Helical" evidence="1">
    <location>
        <begin position="104"/>
        <end position="122"/>
    </location>
</feature>
<dbReference type="EMBL" id="BAABCW010000001">
    <property type="protein sequence ID" value="GAA4107249.1"/>
    <property type="molecule type" value="Genomic_DNA"/>
</dbReference>
<reference evidence="3" key="1">
    <citation type="journal article" date="2019" name="Int. J. Syst. Evol. Microbiol.">
        <title>The Global Catalogue of Microorganisms (GCM) 10K type strain sequencing project: providing services to taxonomists for standard genome sequencing and annotation.</title>
        <authorList>
            <consortium name="The Broad Institute Genomics Platform"/>
            <consortium name="The Broad Institute Genome Sequencing Center for Infectious Disease"/>
            <person name="Wu L."/>
            <person name="Ma J."/>
        </authorList>
    </citation>
    <scope>NUCLEOTIDE SEQUENCE [LARGE SCALE GENOMIC DNA]</scope>
    <source>
        <strain evidence="3">JCM 17106</strain>
    </source>
</reference>
<organism evidence="2 3">
    <name type="scientific">Aquimarina addita</name>
    <dbReference type="NCBI Taxonomy" id="870485"/>
    <lineage>
        <taxon>Bacteria</taxon>
        <taxon>Pseudomonadati</taxon>
        <taxon>Bacteroidota</taxon>
        <taxon>Flavobacteriia</taxon>
        <taxon>Flavobacteriales</taxon>
        <taxon>Flavobacteriaceae</taxon>
        <taxon>Aquimarina</taxon>
    </lineage>
</organism>
<feature type="transmembrane region" description="Helical" evidence="1">
    <location>
        <begin position="57"/>
        <end position="74"/>
    </location>
</feature>
<dbReference type="RefSeq" id="WP_344924016.1">
    <property type="nucleotide sequence ID" value="NZ_BAABCW010000001.1"/>
</dbReference>
<dbReference type="Proteomes" id="UP001500459">
    <property type="component" value="Unassembled WGS sequence"/>
</dbReference>
<evidence type="ECO:0000313" key="3">
    <source>
        <dbReference type="Proteomes" id="UP001500459"/>
    </source>
</evidence>
<evidence type="ECO:0000256" key="1">
    <source>
        <dbReference type="SAM" id="Phobius"/>
    </source>
</evidence>
<keyword evidence="1" id="KW-1133">Transmembrane helix</keyword>
<protein>
    <submittedName>
        <fullName evidence="2">DUF962 domain-containing protein</fullName>
    </submittedName>
</protein>
<comment type="caution">
    <text evidence="2">The sequence shown here is derived from an EMBL/GenBank/DDBJ whole genome shotgun (WGS) entry which is preliminary data.</text>
</comment>
<keyword evidence="1" id="KW-0472">Membrane</keyword>
<sequence length="154" mass="17318">MKTLENWFSEYAVSHQNKTNIAIHFVCVPAIVFSVVGLLMSIPSGFLASLIPGSNPLIENWAFIVLILAVIFYIRLSIKMALQITVFSALCIVGNYYLGLYVPLWMASIAIFVVAWIGQFYGHKLEGKKPSFIKDLQYLLIGPAWVIQKMFGKK</sequence>
<dbReference type="PANTHER" id="PTHR28026:SF9">
    <property type="entry name" value="2-HYDROXY-PALMITIC ACID DIOXYGENASE MPO1"/>
    <property type="match status" value="1"/>
</dbReference>